<dbReference type="Gene3D" id="2.40.50.40">
    <property type="match status" value="1"/>
</dbReference>
<evidence type="ECO:0000256" key="1">
    <source>
        <dbReference type="ARBA" id="ARBA00004123"/>
    </source>
</evidence>
<evidence type="ECO:0000259" key="4">
    <source>
        <dbReference type="PROSITE" id="PS50013"/>
    </source>
</evidence>
<evidence type="ECO:0000313" key="6">
    <source>
        <dbReference type="RefSeq" id="XP_014676952.1"/>
    </source>
</evidence>
<dbReference type="InterPro" id="IPR008251">
    <property type="entry name" value="Chromo_shadow_dom"/>
</dbReference>
<evidence type="ECO:0000256" key="2">
    <source>
        <dbReference type="ARBA" id="ARBA00023242"/>
    </source>
</evidence>
<dbReference type="Pfam" id="PF01393">
    <property type="entry name" value="Chromo_shadow"/>
    <property type="match status" value="1"/>
</dbReference>
<accession>A0ABM1EXN1</accession>
<dbReference type="SUPFAM" id="SSF54160">
    <property type="entry name" value="Chromo domain-like"/>
    <property type="match status" value="1"/>
</dbReference>
<keyword evidence="2" id="KW-0539">Nucleus</keyword>
<organism evidence="5 6">
    <name type="scientific">Priapulus caudatus</name>
    <name type="common">Priapulid worm</name>
    <dbReference type="NCBI Taxonomy" id="37621"/>
    <lineage>
        <taxon>Eukaryota</taxon>
        <taxon>Metazoa</taxon>
        <taxon>Ecdysozoa</taxon>
        <taxon>Scalidophora</taxon>
        <taxon>Priapulida</taxon>
        <taxon>Priapulimorpha</taxon>
        <taxon>Priapulimorphida</taxon>
        <taxon>Priapulidae</taxon>
        <taxon>Priapulus</taxon>
    </lineage>
</organism>
<name>A0ABM1EXN1_PRICU</name>
<keyword evidence="5" id="KW-1185">Reference proteome</keyword>
<feature type="domain" description="Chromo" evidence="4">
    <location>
        <begin position="29"/>
        <end position="89"/>
    </location>
</feature>
<dbReference type="Proteomes" id="UP000695022">
    <property type="component" value="Unplaced"/>
</dbReference>
<gene>
    <name evidence="6" type="primary">LOC106816831</name>
</gene>
<feature type="region of interest" description="Disordered" evidence="3">
    <location>
        <begin position="1"/>
        <end position="31"/>
    </location>
</feature>
<dbReference type="InterPro" id="IPR016197">
    <property type="entry name" value="Chromo-like_dom_sf"/>
</dbReference>
<comment type="subcellular location">
    <subcellularLocation>
        <location evidence="1">Nucleus</location>
    </subcellularLocation>
</comment>
<evidence type="ECO:0000313" key="5">
    <source>
        <dbReference type="Proteomes" id="UP000695022"/>
    </source>
</evidence>
<dbReference type="InterPro" id="IPR000953">
    <property type="entry name" value="Chromo/chromo_shadow_dom"/>
</dbReference>
<dbReference type="GeneID" id="106816831"/>
<sequence>MPEFKRKLEEEKETEEEDSSNSRGFAQGLRPERIIGATESSGELMFLMKWEGSNKRFLFGTADQEDIDRLNSRISQFELSQEAFQHALEDSLTVFNLTRTQSTVDAIEMALGDVTNVITTMEHALSDLLAGTLPISLIPPAQLRDLLRSIKDTVPDYLALPRDIEGGS</sequence>
<dbReference type="PROSITE" id="PS50013">
    <property type="entry name" value="CHROMO_2"/>
    <property type="match status" value="1"/>
</dbReference>
<protein>
    <submittedName>
        <fullName evidence="6">Uncharacterized protein LOC106816831</fullName>
    </submittedName>
</protein>
<dbReference type="RefSeq" id="XP_014676952.1">
    <property type="nucleotide sequence ID" value="XM_014821466.1"/>
</dbReference>
<evidence type="ECO:0000256" key="3">
    <source>
        <dbReference type="SAM" id="MobiDB-lite"/>
    </source>
</evidence>
<proteinExistence type="predicted"/>
<reference evidence="6" key="1">
    <citation type="submission" date="2025-08" db="UniProtKB">
        <authorList>
            <consortium name="RefSeq"/>
        </authorList>
    </citation>
    <scope>IDENTIFICATION</scope>
</reference>
<feature type="compositionally biased region" description="Basic and acidic residues" evidence="3">
    <location>
        <begin position="1"/>
        <end position="10"/>
    </location>
</feature>